<dbReference type="InterPro" id="IPR006026">
    <property type="entry name" value="Peptidase_Metallo"/>
</dbReference>
<dbReference type="Proteomes" id="UP000321832">
    <property type="component" value="Unassembled WGS sequence"/>
</dbReference>
<dbReference type="GO" id="GO:0004222">
    <property type="term" value="F:metalloendopeptidase activity"/>
    <property type="evidence" value="ECO:0007669"/>
    <property type="project" value="InterPro"/>
</dbReference>
<organism evidence="2 3">
    <name type="scientific">Piscinibacter aquaticus</name>
    <dbReference type="NCBI Taxonomy" id="392597"/>
    <lineage>
        <taxon>Bacteria</taxon>
        <taxon>Pseudomonadati</taxon>
        <taxon>Pseudomonadota</taxon>
        <taxon>Betaproteobacteria</taxon>
        <taxon>Burkholderiales</taxon>
        <taxon>Sphaerotilaceae</taxon>
        <taxon>Piscinibacter</taxon>
    </lineage>
</organism>
<dbReference type="InterPro" id="IPR001506">
    <property type="entry name" value="Peptidase_M12A"/>
</dbReference>
<sequence>MRGAGRTRAAVERMKLWENGRVLKVRFLDGKPAVQAKVEAIAKEWEQLANLRLQFVTSGTAQIRISFAEEGFSWSTVGTDALTVAAGKPTMNYGWLEPDTPLREYQRVVRHEFGHALGMIHEHQNPAATGKIPWDRPKVYAYYAQQGWNKDDVDFNIFQLYSEDSTNHTAFDPTSIMQYAVPDSLTVGSFAIGWNTEFSATDIEFMRRQYPKAAPAMTELSLGKRVNADPATAGEVDEYHFSVATAATYIMSTEGPTDTVLALHGPGDRGAVLAWDDDRGQGSNARIVRKLQPGEYWLTVRHKKAAATGTIR</sequence>
<name>A0A5C6U426_9BURK</name>
<dbReference type="CDD" id="cd04327">
    <property type="entry name" value="ZnMc_MMP_like_3"/>
    <property type="match status" value="1"/>
</dbReference>
<protein>
    <submittedName>
        <fullName evidence="2">Peptidase</fullName>
    </submittedName>
</protein>
<dbReference type="Pfam" id="PF01400">
    <property type="entry name" value="Astacin"/>
    <property type="match status" value="1"/>
</dbReference>
<accession>A0A5C6U426</accession>
<reference evidence="2 3" key="1">
    <citation type="submission" date="2019-08" db="EMBL/GenBank/DDBJ databases">
        <authorList>
            <person name="Khan S.A."/>
            <person name="Jeon C.O."/>
            <person name="Jeong S.E."/>
        </authorList>
    </citation>
    <scope>NUCLEOTIDE SEQUENCE [LARGE SCALE GENOMIC DNA]</scope>
    <source>
        <strain evidence="3">IMCC1728</strain>
    </source>
</reference>
<evidence type="ECO:0000313" key="3">
    <source>
        <dbReference type="Proteomes" id="UP000321832"/>
    </source>
</evidence>
<dbReference type="GO" id="GO:0006508">
    <property type="term" value="P:proteolysis"/>
    <property type="evidence" value="ECO:0007669"/>
    <property type="project" value="InterPro"/>
</dbReference>
<comment type="caution">
    <text evidence="2">The sequence shown here is derived from an EMBL/GenBank/DDBJ whole genome shotgun (WGS) entry which is preliminary data.</text>
</comment>
<dbReference type="EMBL" id="VOPW01000001">
    <property type="protein sequence ID" value="TXC67549.1"/>
    <property type="molecule type" value="Genomic_DNA"/>
</dbReference>
<dbReference type="InterPro" id="IPR024079">
    <property type="entry name" value="MetalloPept_cat_dom_sf"/>
</dbReference>
<dbReference type="GO" id="GO:0008270">
    <property type="term" value="F:zinc ion binding"/>
    <property type="evidence" value="ECO:0007669"/>
    <property type="project" value="InterPro"/>
</dbReference>
<feature type="domain" description="Peptidase metallopeptidase" evidence="1">
    <location>
        <begin position="13"/>
        <end position="163"/>
    </location>
</feature>
<dbReference type="Gene3D" id="3.40.390.10">
    <property type="entry name" value="Collagenase (Catalytic Domain)"/>
    <property type="match status" value="1"/>
</dbReference>
<dbReference type="Gene3D" id="2.60.120.380">
    <property type="match status" value="1"/>
</dbReference>
<dbReference type="SUPFAM" id="SSF55486">
    <property type="entry name" value="Metalloproteases ('zincins'), catalytic domain"/>
    <property type="match status" value="1"/>
</dbReference>
<keyword evidence="3" id="KW-1185">Reference proteome</keyword>
<gene>
    <name evidence="2" type="ORF">FSC37_15365</name>
</gene>
<evidence type="ECO:0000313" key="2">
    <source>
        <dbReference type="EMBL" id="TXC67549.1"/>
    </source>
</evidence>
<dbReference type="AlphaFoldDB" id="A0A5C6U426"/>
<evidence type="ECO:0000259" key="1">
    <source>
        <dbReference type="SMART" id="SM00235"/>
    </source>
</evidence>
<dbReference type="SMART" id="SM00235">
    <property type="entry name" value="ZnMc"/>
    <property type="match status" value="1"/>
</dbReference>
<proteinExistence type="predicted"/>